<reference evidence="1" key="1">
    <citation type="submission" date="2015-07" db="EMBL/GenBank/DDBJ databases">
        <title>Adaptation to a free-living lifestyle via gene acquisitions in the diplomonad Trepomonas sp. PC1.</title>
        <authorList>
            <person name="Xu F."/>
            <person name="Jerlstrom-Hultqvist J."/>
            <person name="Kolisko M."/>
            <person name="Simpson A.G.B."/>
            <person name="Roger A.J."/>
            <person name="Svard S.G."/>
            <person name="Andersson J.O."/>
        </authorList>
    </citation>
    <scope>NUCLEOTIDE SEQUENCE</scope>
    <source>
        <strain evidence="1">PC1</strain>
    </source>
</reference>
<dbReference type="PANTHER" id="PTHR47271">
    <property type="entry name" value="ARGININE DEIMINASE"/>
    <property type="match status" value="1"/>
</dbReference>
<accession>A0A146KE33</accession>
<dbReference type="SUPFAM" id="SSF55909">
    <property type="entry name" value="Pentein"/>
    <property type="match status" value="1"/>
</dbReference>
<feature type="non-terminal residue" evidence="1">
    <location>
        <position position="1"/>
    </location>
</feature>
<proteinExistence type="predicted"/>
<sequence>AFQAAEFDKAKVIVTFFDSDAVFTNTLHTAGSLFEFPLSTEEAAKQHENYRKTLESFGCTVFNAADVLRRADKEKLFKMACDALKYQLVTEPNSKSAYYVSDEYKQKTLTPMSSAELVKIILTRPTVYLEAQNRNTFICMRSIEYHPLGNCVFTRDQQITTRKGIVMNNFAANQRKEEVDIMKFVFTELGYEVQDQMTKNATIEGGDFVVIDANTAALGVGLRSSYSAGQYLMSNDLLGFERFIIVKDTFDQNQDRMHLDCTFSPLHKKLVLLDEEVCQKGKQRFVDEYVKSPTGYVMTRANIEFEQWLLEEGFSIIKLPNEYQLKYGCNMLNLGHQGSDKFAVLTVHEPSKQFIEQNEVFQRYCRENKVNIEFTFVKFDKITAMYGSLHCASQVIERDNEFDFKFEHKEAAIDKFDYFVYLPTFYDKDQSLFDKVMARCKEMEAQGKKLYFINKYYIDSPKTPQRQFTDIQYMVENMKEVENIELDQCFVEIKE</sequence>
<dbReference type="GO" id="GO:0019546">
    <property type="term" value="P:L-arginine deiminase pathway"/>
    <property type="evidence" value="ECO:0007669"/>
    <property type="project" value="TreeGrafter"/>
</dbReference>
<organism evidence="1">
    <name type="scientific">Trepomonas sp. PC1</name>
    <dbReference type="NCBI Taxonomy" id="1076344"/>
    <lineage>
        <taxon>Eukaryota</taxon>
        <taxon>Metamonada</taxon>
        <taxon>Diplomonadida</taxon>
        <taxon>Hexamitidae</taxon>
        <taxon>Hexamitinae</taxon>
        <taxon>Trepomonas</taxon>
    </lineage>
</organism>
<protein>
    <submittedName>
        <fullName evidence="1">Arginine deiminase</fullName>
    </submittedName>
</protein>
<gene>
    <name evidence="1" type="ORF">TPC1_12867</name>
</gene>
<dbReference type="GO" id="GO:0016990">
    <property type="term" value="F:arginine deiminase activity"/>
    <property type="evidence" value="ECO:0007669"/>
    <property type="project" value="TreeGrafter"/>
</dbReference>
<evidence type="ECO:0000313" key="1">
    <source>
        <dbReference type="EMBL" id="JAP94468.1"/>
    </source>
</evidence>
<dbReference type="AlphaFoldDB" id="A0A146KE33"/>
<name>A0A146KE33_9EUKA</name>
<dbReference type="Gene3D" id="3.75.10.10">
    <property type="entry name" value="L-arginine/glycine Amidinotransferase, Chain A"/>
    <property type="match status" value="1"/>
</dbReference>
<dbReference type="EMBL" id="GDID01002138">
    <property type="protein sequence ID" value="JAP94468.1"/>
    <property type="molecule type" value="Transcribed_RNA"/>
</dbReference>
<dbReference type="PANTHER" id="PTHR47271:SF2">
    <property type="entry name" value="ARGININE DEIMINASE"/>
    <property type="match status" value="1"/>
</dbReference>
<dbReference type="Pfam" id="PF02274">
    <property type="entry name" value="ADI"/>
    <property type="match status" value="1"/>
</dbReference>